<dbReference type="GO" id="GO:0043527">
    <property type="term" value="C:tRNA methyltransferase complex"/>
    <property type="evidence" value="ECO:0007669"/>
    <property type="project" value="TreeGrafter"/>
</dbReference>
<dbReference type="SMART" id="SM00320">
    <property type="entry name" value="WD40"/>
    <property type="match status" value="3"/>
</dbReference>
<dbReference type="GeneID" id="54279609"/>
<dbReference type="PANTHER" id="PTHR16288">
    <property type="entry name" value="WD40 REPEAT PROTEIN 4"/>
    <property type="match status" value="1"/>
</dbReference>
<dbReference type="GO" id="GO:0106004">
    <property type="term" value="P:tRNA (guanine-N7)-methylation"/>
    <property type="evidence" value="ECO:0007669"/>
    <property type="project" value="UniProtKB-UniRule"/>
</dbReference>
<evidence type="ECO:0000256" key="4">
    <source>
        <dbReference type="ARBA" id="ARBA00022737"/>
    </source>
</evidence>
<dbReference type="Proteomes" id="UP000799778">
    <property type="component" value="Unassembled WGS sequence"/>
</dbReference>
<gene>
    <name evidence="8" type="ORF">BU24DRAFT_233893</name>
</gene>
<sequence length="505" mass="55135">MNMALPFQCLKAYRRSVKGKEETLLIGASGSRLVVVESSSGQGSTWPAEEEASKETEAPAEDEERPGKRIKLTPTNTNDSNSNKSNFSCLALSNDQQYIVAITGEDKCVRVFHIDSDYRIHQLSQRPMARRPCAITLTSDDSTILCADKFGDVYALPLLMSPDDGVQDQEVPPTTSTAEQPETPVEFKPSASVLTVHSGRNRKVLEEQIRQASLGQRKSKEPLKFKHELLLGHVSMLTDIVYANVNGRGYIVTSDRDEHVRVSRAPPQAHIIEGFCHGHEEFVNRLCLVSSGRLVSGGGDAQLFVWDWLNYRLLTTIDVRDAVLRFLKSQAELSSIVPANEEGFKVAVTGIWNVPRSDAQRDEILVTCEGVPAIFHFGFDEAGKKHEQAIPLNGNAIDVTVIQQSPDSCVAVASVDYVHKPGSLKDPREQKQDDQAIPTFTSGPDGQWQADSTLDTAAGFLTKQLSTAVGAAGLAGEVDLKAIQGLLYGTANLRKQPGTDPDQVA</sequence>
<keyword evidence="2 6" id="KW-0853">WD repeat</keyword>
<keyword evidence="5 6" id="KW-0539">Nucleus</keyword>
<dbReference type="PANTHER" id="PTHR16288:SF0">
    <property type="entry name" value="TRNA (GUANINE-N(7)-)-METHYLTRANSFERASE NON-CATALYTIC SUBUNIT WDR4"/>
    <property type="match status" value="1"/>
</dbReference>
<protein>
    <submittedName>
        <fullName evidence="8">Guanine-N(7)--methyltransferase subunit TRM82</fullName>
    </submittedName>
</protein>
<evidence type="ECO:0000256" key="3">
    <source>
        <dbReference type="ARBA" id="ARBA00022694"/>
    </source>
</evidence>
<feature type="region of interest" description="Disordered" evidence="7">
    <location>
        <begin position="164"/>
        <end position="183"/>
    </location>
</feature>
<accession>A0A6A5XJ26</accession>
<dbReference type="InterPro" id="IPR036322">
    <property type="entry name" value="WD40_repeat_dom_sf"/>
</dbReference>
<evidence type="ECO:0000256" key="7">
    <source>
        <dbReference type="SAM" id="MobiDB-lite"/>
    </source>
</evidence>
<evidence type="ECO:0000313" key="9">
    <source>
        <dbReference type="Proteomes" id="UP000799778"/>
    </source>
</evidence>
<dbReference type="GO" id="GO:0005829">
    <property type="term" value="C:cytosol"/>
    <property type="evidence" value="ECO:0007669"/>
    <property type="project" value="TreeGrafter"/>
</dbReference>
<keyword evidence="4 6" id="KW-0677">Repeat</keyword>
<dbReference type="EMBL" id="ML978071">
    <property type="protein sequence ID" value="KAF2013275.1"/>
    <property type="molecule type" value="Genomic_DNA"/>
</dbReference>
<dbReference type="GO" id="GO:0005634">
    <property type="term" value="C:nucleus"/>
    <property type="evidence" value="ECO:0007669"/>
    <property type="project" value="UniProtKB-SubCell"/>
</dbReference>
<comment type="similarity">
    <text evidence="6">Belongs to the WD repeat TRM82 family.</text>
</comment>
<dbReference type="Pfam" id="PF00400">
    <property type="entry name" value="WD40"/>
    <property type="match status" value="1"/>
</dbReference>
<feature type="region of interest" description="Disordered" evidence="7">
    <location>
        <begin position="38"/>
        <end position="84"/>
    </location>
</feature>
<reference evidence="8" key="1">
    <citation type="journal article" date="2020" name="Stud. Mycol.">
        <title>101 Dothideomycetes genomes: a test case for predicting lifestyles and emergence of pathogens.</title>
        <authorList>
            <person name="Haridas S."/>
            <person name="Albert R."/>
            <person name="Binder M."/>
            <person name="Bloem J."/>
            <person name="Labutti K."/>
            <person name="Salamov A."/>
            <person name="Andreopoulos B."/>
            <person name="Baker S."/>
            <person name="Barry K."/>
            <person name="Bills G."/>
            <person name="Bluhm B."/>
            <person name="Cannon C."/>
            <person name="Castanera R."/>
            <person name="Culley D."/>
            <person name="Daum C."/>
            <person name="Ezra D."/>
            <person name="Gonzalez J."/>
            <person name="Henrissat B."/>
            <person name="Kuo A."/>
            <person name="Liang C."/>
            <person name="Lipzen A."/>
            <person name="Lutzoni F."/>
            <person name="Magnuson J."/>
            <person name="Mondo S."/>
            <person name="Nolan M."/>
            <person name="Ohm R."/>
            <person name="Pangilinan J."/>
            <person name="Park H.-J."/>
            <person name="Ramirez L."/>
            <person name="Alfaro M."/>
            <person name="Sun H."/>
            <person name="Tritt A."/>
            <person name="Yoshinaga Y."/>
            <person name="Zwiers L.-H."/>
            <person name="Turgeon B."/>
            <person name="Goodwin S."/>
            <person name="Spatafora J."/>
            <person name="Crous P."/>
            <person name="Grigoriev I."/>
        </authorList>
    </citation>
    <scope>NUCLEOTIDE SEQUENCE</scope>
    <source>
        <strain evidence="8">CBS 175.79</strain>
    </source>
</reference>
<feature type="compositionally biased region" description="Basic and acidic residues" evidence="7">
    <location>
        <begin position="421"/>
        <end position="434"/>
    </location>
</feature>
<dbReference type="RefSeq" id="XP_033381614.1">
    <property type="nucleotide sequence ID" value="XM_033522212.1"/>
</dbReference>
<evidence type="ECO:0000256" key="6">
    <source>
        <dbReference type="HAMAP-Rule" id="MF_03056"/>
    </source>
</evidence>
<proteinExistence type="inferred from homology"/>
<organism evidence="8 9">
    <name type="scientific">Aaosphaeria arxii CBS 175.79</name>
    <dbReference type="NCBI Taxonomy" id="1450172"/>
    <lineage>
        <taxon>Eukaryota</taxon>
        <taxon>Fungi</taxon>
        <taxon>Dikarya</taxon>
        <taxon>Ascomycota</taxon>
        <taxon>Pezizomycotina</taxon>
        <taxon>Dothideomycetes</taxon>
        <taxon>Pleosporomycetidae</taxon>
        <taxon>Pleosporales</taxon>
        <taxon>Pleosporales incertae sedis</taxon>
        <taxon>Aaosphaeria</taxon>
    </lineage>
</organism>
<dbReference type="SUPFAM" id="SSF50978">
    <property type="entry name" value="WD40 repeat-like"/>
    <property type="match status" value="1"/>
</dbReference>
<dbReference type="InterPro" id="IPR001680">
    <property type="entry name" value="WD40_rpt"/>
</dbReference>
<feature type="compositionally biased region" description="Polar residues" evidence="7">
    <location>
        <begin position="438"/>
        <end position="448"/>
    </location>
</feature>
<dbReference type="InterPro" id="IPR015943">
    <property type="entry name" value="WD40/YVTN_repeat-like_dom_sf"/>
</dbReference>
<dbReference type="Gene3D" id="2.130.10.10">
    <property type="entry name" value="YVTN repeat-like/Quinoprotein amine dehydrogenase"/>
    <property type="match status" value="2"/>
</dbReference>
<keyword evidence="8" id="KW-0489">Methyltransferase</keyword>
<dbReference type="OrthoDB" id="339900at2759"/>
<dbReference type="UniPathway" id="UPA00989"/>
<dbReference type="HAMAP" id="MF_03056">
    <property type="entry name" value="TRM82"/>
    <property type="match status" value="1"/>
</dbReference>
<keyword evidence="9" id="KW-1185">Reference proteome</keyword>
<name>A0A6A5XJ26_9PLEO</name>
<comment type="function">
    <text evidence="6">Required for the formation of N(7)-methylguanine at position 46 (m7G46) in tRNA. In the complex, it is required to stabilize and induce conformational changes of the catalytic subunit.</text>
</comment>
<evidence type="ECO:0000256" key="1">
    <source>
        <dbReference type="ARBA" id="ARBA00004123"/>
    </source>
</evidence>
<dbReference type="GO" id="GO:0008168">
    <property type="term" value="F:methyltransferase activity"/>
    <property type="evidence" value="ECO:0007669"/>
    <property type="project" value="UniProtKB-KW"/>
</dbReference>
<keyword evidence="8" id="KW-0808">Transferase</keyword>
<feature type="region of interest" description="Disordered" evidence="7">
    <location>
        <begin position="421"/>
        <end position="448"/>
    </location>
</feature>
<evidence type="ECO:0000313" key="8">
    <source>
        <dbReference type="EMBL" id="KAF2013275.1"/>
    </source>
</evidence>
<dbReference type="AlphaFoldDB" id="A0A6A5XJ26"/>
<comment type="subcellular location">
    <subcellularLocation>
        <location evidence="1 6">Nucleus</location>
    </subcellularLocation>
</comment>
<evidence type="ECO:0000256" key="5">
    <source>
        <dbReference type="ARBA" id="ARBA00023242"/>
    </source>
</evidence>
<keyword evidence="3 6" id="KW-0819">tRNA processing</keyword>
<evidence type="ECO:0000256" key="2">
    <source>
        <dbReference type="ARBA" id="ARBA00022574"/>
    </source>
</evidence>
<feature type="compositionally biased region" description="Low complexity" evidence="7">
    <location>
        <begin position="73"/>
        <end position="84"/>
    </location>
</feature>
<dbReference type="InterPro" id="IPR028884">
    <property type="entry name" value="Trm82"/>
</dbReference>
<comment type="pathway">
    <text evidence="6">tRNA modification; N(7)-methylguanine-tRNA biosynthesis.</text>
</comment>